<dbReference type="Proteomes" id="UP001370758">
    <property type="component" value="Unassembled WGS sequence"/>
</dbReference>
<evidence type="ECO:0000256" key="2">
    <source>
        <dbReference type="ARBA" id="ARBA00022679"/>
    </source>
</evidence>
<keyword evidence="1" id="KW-0489">Methyltransferase</keyword>
<dbReference type="PANTHER" id="PTHR13271:SF34">
    <property type="entry name" value="N-LYSINE METHYLTRANSFERASE SETD6"/>
    <property type="match status" value="1"/>
</dbReference>
<dbReference type="EMBL" id="JAVHJL010000003">
    <property type="protein sequence ID" value="KAK6506911.1"/>
    <property type="molecule type" value="Genomic_DNA"/>
</dbReference>
<keyword evidence="2" id="KW-0808">Transferase</keyword>
<accession>A0AAV9WEH2</accession>
<evidence type="ECO:0000256" key="4">
    <source>
        <dbReference type="SAM" id="MobiDB-lite"/>
    </source>
</evidence>
<dbReference type="InterPro" id="IPR050600">
    <property type="entry name" value="SETD3_SETD6_MTase"/>
</dbReference>
<dbReference type="Gene3D" id="3.90.1410.10">
    <property type="entry name" value="set domain protein methyltransferase, domain 1"/>
    <property type="match status" value="1"/>
</dbReference>
<dbReference type="Gene3D" id="3.90.1420.10">
    <property type="entry name" value="Rubisco LSMT, substrate-binding domain"/>
    <property type="match status" value="1"/>
</dbReference>
<gene>
    <name evidence="6" type="ORF">TWF481_005368</name>
</gene>
<dbReference type="GO" id="GO:0005634">
    <property type="term" value="C:nucleus"/>
    <property type="evidence" value="ECO:0007669"/>
    <property type="project" value="TreeGrafter"/>
</dbReference>
<comment type="caution">
    <text evidence="6">The sequence shown here is derived from an EMBL/GenBank/DDBJ whole genome shotgun (WGS) entry which is preliminary data.</text>
</comment>
<proteinExistence type="predicted"/>
<dbReference type="InterPro" id="IPR036464">
    <property type="entry name" value="Rubisco_LSMT_subst-bd_sf"/>
</dbReference>
<evidence type="ECO:0000313" key="6">
    <source>
        <dbReference type="EMBL" id="KAK6506911.1"/>
    </source>
</evidence>
<evidence type="ECO:0000256" key="1">
    <source>
        <dbReference type="ARBA" id="ARBA00022603"/>
    </source>
</evidence>
<feature type="domain" description="Rubisco LSMT substrate-binding" evidence="5">
    <location>
        <begin position="288"/>
        <end position="403"/>
    </location>
</feature>
<protein>
    <recommendedName>
        <fullName evidence="5">Rubisco LSMT substrate-binding domain-containing protein</fullName>
    </recommendedName>
</protein>
<evidence type="ECO:0000256" key="3">
    <source>
        <dbReference type="ARBA" id="ARBA00022691"/>
    </source>
</evidence>
<dbReference type="Pfam" id="PF09273">
    <property type="entry name" value="Rubis-subs-bind"/>
    <property type="match status" value="1"/>
</dbReference>
<organism evidence="6 7">
    <name type="scientific">Arthrobotrys musiformis</name>
    <dbReference type="NCBI Taxonomy" id="47236"/>
    <lineage>
        <taxon>Eukaryota</taxon>
        <taxon>Fungi</taxon>
        <taxon>Dikarya</taxon>
        <taxon>Ascomycota</taxon>
        <taxon>Pezizomycotina</taxon>
        <taxon>Orbiliomycetes</taxon>
        <taxon>Orbiliales</taxon>
        <taxon>Orbiliaceae</taxon>
        <taxon>Arthrobotrys</taxon>
    </lineage>
</organism>
<dbReference type="InterPro" id="IPR046341">
    <property type="entry name" value="SET_dom_sf"/>
</dbReference>
<reference evidence="6 7" key="1">
    <citation type="submission" date="2023-08" db="EMBL/GenBank/DDBJ databases">
        <authorList>
            <person name="Palmer J.M."/>
        </authorList>
    </citation>
    <scope>NUCLEOTIDE SEQUENCE [LARGE SCALE GENOMIC DNA]</scope>
    <source>
        <strain evidence="6 7">TWF481</strain>
    </source>
</reference>
<dbReference type="SUPFAM" id="SSF82199">
    <property type="entry name" value="SET domain"/>
    <property type="match status" value="1"/>
</dbReference>
<dbReference type="GO" id="GO:0016279">
    <property type="term" value="F:protein-lysine N-methyltransferase activity"/>
    <property type="evidence" value="ECO:0007669"/>
    <property type="project" value="TreeGrafter"/>
</dbReference>
<keyword evidence="3" id="KW-0949">S-adenosyl-L-methionine</keyword>
<keyword evidence="7" id="KW-1185">Reference proteome</keyword>
<sequence length="429" mass="47959">MSEAAITQWLSHNNVQTHPSIQISQSPSGENVITTTSTIPPSTILLTIPTTAIISSTNSPLLELIPSLSEKSQWTILILTIMHESSNPASKWRTYFDNLPTQFDTLMYWTPEELKELDGSAVLNKIGREEAETMYLEEIKPLIDENGGIFQNTDVSLEAFHKAGSWIMAFSSDFEKPGVTRDEDAMDDDDDDEYDSLDMDKVLVPFGNLIQIDCDLANCEFSPSDGSVSLISTNPIPANTTLHTDPGPVPRSDLLRRVGKYPPSSSQHDVIEIDSTLIISIAGKNLTDATRDSRIERLVEEELLEDSYDIEADGGIPSEVLIVIQAFVADDATFEAYAAEEKFPKAKKDAKTRDVVLEVIQRRKEAFATSREQDLAILENPEESLGRRQKMAVEVRLGEKEILRKMEETVRSWADATENHSRSAKRQRR</sequence>
<dbReference type="AlphaFoldDB" id="A0AAV9WEH2"/>
<dbReference type="PANTHER" id="PTHR13271">
    <property type="entry name" value="UNCHARACTERIZED PUTATIVE METHYLTRANSFERASE"/>
    <property type="match status" value="1"/>
</dbReference>
<feature type="region of interest" description="Disordered" evidence="4">
    <location>
        <begin position="409"/>
        <end position="429"/>
    </location>
</feature>
<dbReference type="GO" id="GO:0032259">
    <property type="term" value="P:methylation"/>
    <property type="evidence" value="ECO:0007669"/>
    <property type="project" value="UniProtKB-KW"/>
</dbReference>
<evidence type="ECO:0000313" key="7">
    <source>
        <dbReference type="Proteomes" id="UP001370758"/>
    </source>
</evidence>
<dbReference type="SUPFAM" id="SSF81822">
    <property type="entry name" value="RuBisCo LSMT C-terminal, substrate-binding domain"/>
    <property type="match status" value="1"/>
</dbReference>
<name>A0AAV9WEH2_9PEZI</name>
<dbReference type="InterPro" id="IPR015353">
    <property type="entry name" value="Rubisco_LSMT_subst-bd"/>
</dbReference>
<evidence type="ECO:0000259" key="5">
    <source>
        <dbReference type="Pfam" id="PF09273"/>
    </source>
</evidence>